<dbReference type="InterPro" id="IPR057446">
    <property type="entry name" value="PH_bac"/>
</dbReference>
<feature type="domain" description="PH" evidence="2">
    <location>
        <begin position="40"/>
        <end position="158"/>
    </location>
</feature>
<dbReference type="AlphaFoldDB" id="A0A934VXD3"/>
<dbReference type="RefSeq" id="WP_200555083.1">
    <property type="nucleotide sequence ID" value="NZ_JAEPES010000001.1"/>
</dbReference>
<keyword evidence="1" id="KW-0472">Membrane</keyword>
<dbReference type="EMBL" id="JAEPES010000001">
    <property type="protein sequence ID" value="MBK4346787.1"/>
    <property type="molecule type" value="Genomic_DNA"/>
</dbReference>
<evidence type="ECO:0000313" key="4">
    <source>
        <dbReference type="EMBL" id="MBK4348090.1"/>
    </source>
</evidence>
<proteinExistence type="predicted"/>
<sequence length="173" mass="18100">MDRTTSTTIVVIVILLALVGMVLSWRARQRRHASLGVPDAVPANPGATLFSTESFYAATTLANEPLNRVAVRGLGFRGRATITVTTTGVILGIAGTPEAFIPSAALRAVERATFTIDRVVESGGLVVIAWTLHGTTSTDVDSFFRVTDPADLTPLIDAITGLIPAEATPGKAS</sequence>
<comment type="caution">
    <text evidence="3">The sequence shown here is derived from an EMBL/GenBank/DDBJ whole genome shotgun (WGS) entry which is preliminary data.</text>
</comment>
<protein>
    <recommendedName>
        <fullName evidence="2">PH domain-containing protein</fullName>
    </recommendedName>
</protein>
<keyword evidence="5" id="KW-1185">Reference proteome</keyword>
<reference evidence="3" key="1">
    <citation type="submission" date="2021-01" db="EMBL/GenBank/DDBJ databases">
        <title>Lacisediminihabitans sp. nov. strain G11-30, isolated from Antarctic Soil.</title>
        <authorList>
            <person name="Li J."/>
        </authorList>
    </citation>
    <scope>NUCLEOTIDE SEQUENCE</scope>
    <source>
        <strain evidence="3">G11-30</strain>
    </source>
</reference>
<organism evidence="3 5">
    <name type="scientific">Lacisediminihabitans changchengi</name>
    <dbReference type="NCBI Taxonomy" id="2787634"/>
    <lineage>
        <taxon>Bacteria</taxon>
        <taxon>Bacillati</taxon>
        <taxon>Actinomycetota</taxon>
        <taxon>Actinomycetes</taxon>
        <taxon>Micrococcales</taxon>
        <taxon>Microbacteriaceae</taxon>
        <taxon>Lacisediminihabitans</taxon>
    </lineage>
</organism>
<dbReference type="Pfam" id="PF25362">
    <property type="entry name" value="bPH_11"/>
    <property type="match status" value="1"/>
</dbReference>
<evidence type="ECO:0000313" key="5">
    <source>
        <dbReference type="Proteomes" id="UP000636458"/>
    </source>
</evidence>
<evidence type="ECO:0000259" key="2">
    <source>
        <dbReference type="Pfam" id="PF25362"/>
    </source>
</evidence>
<feature type="transmembrane region" description="Helical" evidence="1">
    <location>
        <begin position="6"/>
        <end position="25"/>
    </location>
</feature>
<dbReference type="EMBL" id="JAEPES010000003">
    <property type="protein sequence ID" value="MBK4348090.1"/>
    <property type="molecule type" value="Genomic_DNA"/>
</dbReference>
<dbReference type="Proteomes" id="UP000636458">
    <property type="component" value="Unassembled WGS sequence"/>
</dbReference>
<evidence type="ECO:0000256" key="1">
    <source>
        <dbReference type="SAM" id="Phobius"/>
    </source>
</evidence>
<gene>
    <name evidence="3" type="ORF">IV501_04005</name>
    <name evidence="4" type="ORF">IV501_10620</name>
</gene>
<keyword evidence="1" id="KW-0812">Transmembrane</keyword>
<evidence type="ECO:0000313" key="3">
    <source>
        <dbReference type="EMBL" id="MBK4346787.1"/>
    </source>
</evidence>
<keyword evidence="1" id="KW-1133">Transmembrane helix</keyword>
<name>A0A934VXD3_9MICO</name>
<accession>A0A934VXD3</accession>